<feature type="transmembrane region" description="Helical" evidence="6">
    <location>
        <begin position="108"/>
        <end position="134"/>
    </location>
</feature>
<comment type="similarity">
    <text evidence="2">Belongs to the IFI6/IFI27 family.</text>
</comment>
<dbReference type="InterPro" id="IPR009311">
    <property type="entry name" value="IFI6/IFI27-like"/>
</dbReference>
<evidence type="ECO:0000313" key="8">
    <source>
        <dbReference type="Proteomes" id="UP000030745"/>
    </source>
</evidence>
<dbReference type="AlphaFoldDB" id="A0A067BT01"/>
<reference evidence="7 8" key="1">
    <citation type="journal article" date="2013" name="PLoS Genet.">
        <title>Distinctive expansion of potential virulence genes in the genome of the oomycete fish pathogen Saprolegnia parasitica.</title>
        <authorList>
            <person name="Jiang R.H."/>
            <person name="de Bruijn I."/>
            <person name="Haas B.J."/>
            <person name="Belmonte R."/>
            <person name="Lobach L."/>
            <person name="Christie J."/>
            <person name="van den Ackerveken G."/>
            <person name="Bottin A."/>
            <person name="Bulone V."/>
            <person name="Diaz-Moreno S.M."/>
            <person name="Dumas B."/>
            <person name="Fan L."/>
            <person name="Gaulin E."/>
            <person name="Govers F."/>
            <person name="Grenville-Briggs L.J."/>
            <person name="Horner N.R."/>
            <person name="Levin J.Z."/>
            <person name="Mammella M."/>
            <person name="Meijer H.J."/>
            <person name="Morris P."/>
            <person name="Nusbaum C."/>
            <person name="Oome S."/>
            <person name="Phillips A.J."/>
            <person name="van Rooyen D."/>
            <person name="Rzeszutek E."/>
            <person name="Saraiva M."/>
            <person name="Secombes C.J."/>
            <person name="Seidl M.F."/>
            <person name="Snel B."/>
            <person name="Stassen J.H."/>
            <person name="Sykes S."/>
            <person name="Tripathy S."/>
            <person name="van den Berg H."/>
            <person name="Vega-Arreguin J.C."/>
            <person name="Wawra S."/>
            <person name="Young S.K."/>
            <person name="Zeng Q."/>
            <person name="Dieguez-Uribeondo J."/>
            <person name="Russ C."/>
            <person name="Tyler B.M."/>
            <person name="van West P."/>
        </authorList>
    </citation>
    <scope>NUCLEOTIDE SEQUENCE [LARGE SCALE GENOMIC DNA]</scope>
    <source>
        <strain evidence="7 8">CBS 223.65</strain>
    </source>
</reference>
<dbReference type="PANTHER" id="PTHR16932">
    <property type="entry name" value="INTERFERON ALPHA-INDUCIBLE PROTEIN 27"/>
    <property type="match status" value="1"/>
</dbReference>
<dbReference type="KEGG" id="spar:SPRG_13701"/>
<gene>
    <name evidence="7" type="ORF">SPRG_13701</name>
</gene>
<accession>A0A067BT01</accession>
<evidence type="ECO:0000256" key="1">
    <source>
        <dbReference type="ARBA" id="ARBA00004141"/>
    </source>
</evidence>
<evidence type="ECO:0000313" key="7">
    <source>
        <dbReference type="EMBL" id="KDO21388.1"/>
    </source>
</evidence>
<dbReference type="EMBL" id="KK583289">
    <property type="protein sequence ID" value="KDO21388.1"/>
    <property type="molecule type" value="Genomic_DNA"/>
</dbReference>
<comment type="subcellular location">
    <subcellularLocation>
        <location evidence="1">Membrane</location>
        <topology evidence="1">Multi-pass membrane protein</topology>
    </subcellularLocation>
</comment>
<dbReference type="GeneID" id="24135564"/>
<feature type="transmembrane region" description="Helical" evidence="6">
    <location>
        <begin position="176"/>
        <end position="203"/>
    </location>
</feature>
<dbReference type="InterPro" id="IPR038213">
    <property type="entry name" value="IFI6/IFI27-like_sf"/>
</dbReference>
<keyword evidence="3 6" id="KW-0812">Transmembrane</keyword>
<feature type="transmembrane region" description="Helical" evidence="6">
    <location>
        <begin position="146"/>
        <end position="169"/>
    </location>
</feature>
<evidence type="ECO:0000256" key="3">
    <source>
        <dbReference type="ARBA" id="ARBA00022692"/>
    </source>
</evidence>
<name>A0A067BT01_SAPPC</name>
<dbReference type="OrthoDB" id="10431232at2759"/>
<evidence type="ECO:0000256" key="2">
    <source>
        <dbReference type="ARBA" id="ARBA00007262"/>
    </source>
</evidence>
<dbReference type="PANTHER" id="PTHR16932:SF18">
    <property type="entry name" value="INTERFERON, ALPHA-INDUCIBLE PROTEIN 27-LIKE 2"/>
    <property type="match status" value="1"/>
</dbReference>
<evidence type="ECO:0000256" key="4">
    <source>
        <dbReference type="ARBA" id="ARBA00022989"/>
    </source>
</evidence>
<sequence>MNKEDHPKDRDDLTLCECMQVVKPWRATSDDDVLTKWQQVAKIMTDYAAYPVKMTATACEARWEKLRTHSNDPSFGNDVSPELQAIVRDLVRQMETKRGPSNQPNAKLVLGGAAVAGAVAAPVATTAVVAGLGFTSGGIAAGSTAAGMMSAAAVANGGSVAAGSTVAVLQSVGAAGLGVAGGAAVAVAGAALAVPFAGAFLWYRNSRNNNDDDTDGSSK</sequence>
<keyword evidence="8" id="KW-1185">Reference proteome</keyword>
<dbReference type="RefSeq" id="XP_012207943.1">
    <property type="nucleotide sequence ID" value="XM_012352553.1"/>
</dbReference>
<organism evidence="7 8">
    <name type="scientific">Saprolegnia parasitica (strain CBS 223.65)</name>
    <dbReference type="NCBI Taxonomy" id="695850"/>
    <lineage>
        <taxon>Eukaryota</taxon>
        <taxon>Sar</taxon>
        <taxon>Stramenopiles</taxon>
        <taxon>Oomycota</taxon>
        <taxon>Saprolegniomycetes</taxon>
        <taxon>Saprolegniales</taxon>
        <taxon>Saprolegniaceae</taxon>
        <taxon>Saprolegnia</taxon>
    </lineage>
</organism>
<evidence type="ECO:0000256" key="5">
    <source>
        <dbReference type="ARBA" id="ARBA00023136"/>
    </source>
</evidence>
<dbReference type="VEuPathDB" id="FungiDB:SPRG_13701"/>
<dbReference type="Pfam" id="PF06140">
    <property type="entry name" value="Ifi-6-16"/>
    <property type="match status" value="1"/>
</dbReference>
<dbReference type="Proteomes" id="UP000030745">
    <property type="component" value="Unassembled WGS sequence"/>
</dbReference>
<keyword evidence="4 6" id="KW-1133">Transmembrane helix</keyword>
<keyword evidence="5 6" id="KW-0472">Membrane</keyword>
<proteinExistence type="inferred from homology"/>
<dbReference type="GO" id="GO:0031966">
    <property type="term" value="C:mitochondrial membrane"/>
    <property type="evidence" value="ECO:0007669"/>
    <property type="project" value="TreeGrafter"/>
</dbReference>
<dbReference type="Gene3D" id="6.10.110.10">
    <property type="match status" value="1"/>
</dbReference>
<evidence type="ECO:0000256" key="6">
    <source>
        <dbReference type="SAM" id="Phobius"/>
    </source>
</evidence>
<protein>
    <submittedName>
        <fullName evidence="7">Uncharacterized protein</fullName>
    </submittedName>
</protein>